<dbReference type="PANTHER" id="PTHR42915">
    <property type="entry name" value="HYPOTHETICAL 460 KDA PROTEIN IN FEUA-SIGW INTERGENIC REGION [PRECURSOR]"/>
    <property type="match status" value="1"/>
</dbReference>
<proteinExistence type="predicted"/>
<dbReference type="Gene3D" id="3.90.1150.140">
    <property type="match status" value="1"/>
</dbReference>
<sequence length="389" mass="43658">MKLVIFIKVIILFFSLPANASVSVENNIIVGAEQVEQYLPQLKGKKVALVVNQTSNVFDEHLVDVLLNKDIDIKMIFAPEHGFRGNRDAGEKFDSSIDTQTGIALVSLYGKNRKPSISTMKNLDVIIFDIQDVGVRFYTYISTMHYMMEAAADAGVEFMVLDRPNPNGAFVDGPILEKEFRSFVGMHPIPLLHGMTVAELALMIKGEGWLTSEKELSLTVYKVQGYQRNYVYSLPIKPSPNLPNAHSIALYPSLAFFEATPVSIGRGTPFPFQVLGHDNINIGDFNFTPVSTPGAASKPKFMNIQLQGEDLRQVLSHGLDLRFILSWYKAFSERDVTFFNSPKFMDKLAGTDKLRKAIIAGQSAEQIRLSWRAGIIDFKQKRKPYLLYH</sequence>
<evidence type="ECO:0000256" key="1">
    <source>
        <dbReference type="SAM" id="SignalP"/>
    </source>
</evidence>
<dbReference type="Proteomes" id="UP000243053">
    <property type="component" value="Unassembled WGS sequence"/>
</dbReference>
<dbReference type="Gene3D" id="3.40.50.12170">
    <property type="entry name" value="Uncharacterised protein PF07075, DUF1343"/>
    <property type="match status" value="1"/>
</dbReference>
<feature type="domain" description="Peptidoglycan beta-N-acetylmuramidase NamZ C-terminal" evidence="3">
    <location>
        <begin position="250"/>
        <end position="388"/>
    </location>
</feature>
<dbReference type="InterPro" id="IPR048502">
    <property type="entry name" value="NamZ_N"/>
</dbReference>
<dbReference type="InterPro" id="IPR048503">
    <property type="entry name" value="NamZ_C"/>
</dbReference>
<evidence type="ECO:0008006" key="6">
    <source>
        <dbReference type="Google" id="ProtNLM"/>
    </source>
</evidence>
<comment type="caution">
    <text evidence="4">The sequence shown here is derived from an EMBL/GenBank/DDBJ whole genome shotgun (WGS) entry which is preliminary data.</text>
</comment>
<feature type="domain" description="Peptidoglycan beta-N-acetylmuramidase NamZ N-terminal" evidence="2">
    <location>
        <begin position="47"/>
        <end position="245"/>
    </location>
</feature>
<evidence type="ECO:0000259" key="3">
    <source>
        <dbReference type="Pfam" id="PF20732"/>
    </source>
</evidence>
<reference evidence="5" key="1">
    <citation type="journal article" date="2017" name="Proc. Natl. Acad. Sci. U.S.A.">
        <title>Simulation of Deepwater Horizon oil plume reveals substrate specialization within a complex community of hydrocarbon degraders.</title>
        <authorList>
            <person name="Hu P."/>
            <person name="Dubinsky E.A."/>
            <person name="Probst A.J."/>
            <person name="Wang J."/>
            <person name="Sieber C.M.K."/>
            <person name="Tom L.M."/>
            <person name="Gardinali P."/>
            <person name="Banfield J.F."/>
            <person name="Atlas R.M."/>
            <person name="Andersen G.L."/>
        </authorList>
    </citation>
    <scope>NUCLEOTIDE SEQUENCE [LARGE SCALE GENOMIC DNA]</scope>
</reference>
<dbReference type="GO" id="GO:0033922">
    <property type="term" value="F:peptidoglycan beta-N-acetylmuramidase activity"/>
    <property type="evidence" value="ECO:0007669"/>
    <property type="project" value="InterPro"/>
</dbReference>
<dbReference type="PANTHER" id="PTHR42915:SF1">
    <property type="entry name" value="PEPTIDOGLYCAN BETA-N-ACETYLMURAMIDASE NAMZ"/>
    <property type="match status" value="1"/>
</dbReference>
<feature type="chain" id="PRO_5012508994" description="DUF1343 domain-containing protein" evidence="1">
    <location>
        <begin position="21"/>
        <end position="389"/>
    </location>
</feature>
<protein>
    <recommendedName>
        <fullName evidence="6">DUF1343 domain-containing protein</fullName>
    </recommendedName>
</protein>
<dbReference type="InterPro" id="IPR008302">
    <property type="entry name" value="NamZ"/>
</dbReference>
<evidence type="ECO:0000259" key="2">
    <source>
        <dbReference type="Pfam" id="PF07075"/>
    </source>
</evidence>
<evidence type="ECO:0000313" key="4">
    <source>
        <dbReference type="EMBL" id="OUR78728.1"/>
    </source>
</evidence>
<dbReference type="Pfam" id="PF20732">
    <property type="entry name" value="NamZ_C"/>
    <property type="match status" value="1"/>
</dbReference>
<dbReference type="PIRSF" id="PIRSF016719">
    <property type="entry name" value="UCP016719"/>
    <property type="match status" value="1"/>
</dbReference>
<feature type="signal peptide" evidence="1">
    <location>
        <begin position="1"/>
        <end position="20"/>
    </location>
</feature>
<accession>A0A1Y5E7M0</accession>
<organism evidence="4 5">
    <name type="scientific">Colwellia psychrerythraea</name>
    <name type="common">Vibrio psychroerythus</name>
    <dbReference type="NCBI Taxonomy" id="28229"/>
    <lineage>
        <taxon>Bacteria</taxon>
        <taxon>Pseudomonadati</taxon>
        <taxon>Pseudomonadota</taxon>
        <taxon>Gammaproteobacteria</taxon>
        <taxon>Alteromonadales</taxon>
        <taxon>Colwelliaceae</taxon>
        <taxon>Colwellia</taxon>
    </lineage>
</organism>
<gene>
    <name evidence="4" type="ORF">A9Q75_13425</name>
</gene>
<evidence type="ECO:0000313" key="5">
    <source>
        <dbReference type="Proteomes" id="UP000243053"/>
    </source>
</evidence>
<dbReference type="AlphaFoldDB" id="A0A1Y5E7M0"/>
<dbReference type="EMBL" id="MAAF01000078">
    <property type="protein sequence ID" value="OUR78728.1"/>
    <property type="molecule type" value="Genomic_DNA"/>
</dbReference>
<keyword evidence="1" id="KW-0732">Signal</keyword>
<dbReference type="Pfam" id="PF07075">
    <property type="entry name" value="NamZ_N"/>
    <property type="match status" value="1"/>
</dbReference>
<name>A0A1Y5E7M0_COLPS</name>